<feature type="compositionally biased region" description="Basic and acidic residues" evidence="3">
    <location>
        <begin position="132"/>
        <end position="152"/>
    </location>
</feature>
<dbReference type="InterPro" id="IPR050568">
    <property type="entry name" value="Transcr_DNA_Rep_Reg"/>
</dbReference>
<feature type="region of interest" description="Disordered" evidence="3">
    <location>
        <begin position="102"/>
        <end position="166"/>
    </location>
</feature>
<feature type="domain" description="Transcription factor CBF/NF-Y/archaeal histone" evidence="4">
    <location>
        <begin position="29"/>
        <end position="91"/>
    </location>
</feature>
<evidence type="ECO:0000256" key="2">
    <source>
        <dbReference type="ARBA" id="ARBA00023242"/>
    </source>
</evidence>
<dbReference type="AlphaFoldDB" id="A0A4T0FQN5"/>
<dbReference type="InterPro" id="IPR003958">
    <property type="entry name" value="CBFA_NFYB_domain"/>
</dbReference>
<comment type="subcellular location">
    <subcellularLocation>
        <location evidence="1">Nucleus</location>
    </subcellularLocation>
</comment>
<dbReference type="GO" id="GO:0001046">
    <property type="term" value="F:core promoter sequence-specific DNA binding"/>
    <property type="evidence" value="ECO:0007669"/>
    <property type="project" value="TreeGrafter"/>
</dbReference>
<dbReference type="CDD" id="cd22906">
    <property type="entry name" value="HFD_DRAP1"/>
    <property type="match status" value="1"/>
</dbReference>
<keyword evidence="2" id="KW-0539">Nucleus</keyword>
<evidence type="ECO:0000313" key="5">
    <source>
        <dbReference type="EMBL" id="TIA90550.1"/>
    </source>
</evidence>
<dbReference type="Proteomes" id="UP000310189">
    <property type="component" value="Unassembled WGS sequence"/>
</dbReference>
<evidence type="ECO:0000256" key="1">
    <source>
        <dbReference type="ARBA" id="ARBA00004123"/>
    </source>
</evidence>
<reference evidence="5 6" key="1">
    <citation type="submission" date="2019-03" db="EMBL/GenBank/DDBJ databases">
        <title>Sequencing 23 genomes of Wallemia ichthyophaga.</title>
        <authorList>
            <person name="Gostincar C."/>
        </authorList>
    </citation>
    <scope>NUCLEOTIDE SEQUENCE [LARGE SCALE GENOMIC DNA]</scope>
    <source>
        <strain evidence="5 6">EXF-5753</strain>
    </source>
</reference>
<organism evidence="5 6">
    <name type="scientific">Wallemia hederae</name>
    <dbReference type="NCBI Taxonomy" id="1540922"/>
    <lineage>
        <taxon>Eukaryota</taxon>
        <taxon>Fungi</taxon>
        <taxon>Dikarya</taxon>
        <taxon>Basidiomycota</taxon>
        <taxon>Wallemiomycotina</taxon>
        <taxon>Wallemiomycetes</taxon>
        <taxon>Wallemiales</taxon>
        <taxon>Wallemiaceae</taxon>
        <taxon>Wallemia</taxon>
    </lineage>
</organism>
<dbReference type="Gene3D" id="1.10.20.10">
    <property type="entry name" value="Histone, subunit A"/>
    <property type="match status" value="1"/>
</dbReference>
<dbReference type="EMBL" id="SPNW01000018">
    <property type="protein sequence ID" value="TIA90550.1"/>
    <property type="molecule type" value="Genomic_DNA"/>
</dbReference>
<name>A0A4T0FQN5_9BASI</name>
<dbReference type="GO" id="GO:0046982">
    <property type="term" value="F:protein heterodimerization activity"/>
    <property type="evidence" value="ECO:0007669"/>
    <property type="project" value="InterPro"/>
</dbReference>
<dbReference type="GO" id="GO:0016251">
    <property type="term" value="F:RNA polymerase II general transcription initiation factor activity"/>
    <property type="evidence" value="ECO:0007669"/>
    <property type="project" value="TreeGrafter"/>
</dbReference>
<dbReference type="PANTHER" id="PTHR10252">
    <property type="entry name" value="HISTONE-LIKE TRANSCRIPTION FACTOR CCAAT-RELATED"/>
    <property type="match status" value="1"/>
</dbReference>
<dbReference type="PANTHER" id="PTHR10252:SF5">
    <property type="entry name" value="DR1-ASSOCIATED COREPRESSOR"/>
    <property type="match status" value="1"/>
</dbReference>
<dbReference type="OrthoDB" id="653904at2759"/>
<accession>A0A4T0FQN5</accession>
<feature type="compositionally biased region" description="Low complexity" evidence="3">
    <location>
        <begin position="1"/>
        <end position="18"/>
    </location>
</feature>
<protein>
    <recommendedName>
        <fullName evidence="4">Transcription factor CBF/NF-Y/archaeal histone domain-containing protein</fullName>
    </recommendedName>
</protein>
<proteinExistence type="predicted"/>
<feature type="compositionally biased region" description="Basic residues" evidence="3">
    <location>
        <begin position="118"/>
        <end position="127"/>
    </location>
</feature>
<dbReference type="InterPro" id="IPR009072">
    <property type="entry name" value="Histone-fold"/>
</dbReference>
<dbReference type="Pfam" id="PF00808">
    <property type="entry name" value="CBFD_NFYB_HMF"/>
    <property type="match status" value="1"/>
</dbReference>
<feature type="region of interest" description="Disordered" evidence="3">
    <location>
        <begin position="1"/>
        <end position="30"/>
    </location>
</feature>
<gene>
    <name evidence="5" type="ORF">E3P99_01528</name>
</gene>
<evidence type="ECO:0000256" key="3">
    <source>
        <dbReference type="SAM" id="MobiDB-lite"/>
    </source>
</evidence>
<comment type="caution">
    <text evidence="5">The sequence shown here is derived from an EMBL/GenBank/DDBJ whole genome shotgun (WGS) entry which is preliminary data.</text>
</comment>
<sequence length="166" mass="18707">MAEQPQQPQQPQPTQAQTHASLKKQKNTKFPVARIKKIMQMDDEVGKVAQATPVLISKALELFMQALVDETIKVTQQKGAKKMTAQHLKQSINETEQFDFLTEIAEKIPAPTEEPPKKRSRGARKSKTTQDNVKEEAEQVKEETDAPVKSEQETQDTNDTQDPAQE</sequence>
<evidence type="ECO:0000259" key="4">
    <source>
        <dbReference type="Pfam" id="PF00808"/>
    </source>
</evidence>
<dbReference type="SUPFAM" id="SSF47113">
    <property type="entry name" value="Histone-fold"/>
    <property type="match status" value="1"/>
</dbReference>
<feature type="compositionally biased region" description="Polar residues" evidence="3">
    <location>
        <begin position="155"/>
        <end position="166"/>
    </location>
</feature>
<keyword evidence="6" id="KW-1185">Reference proteome</keyword>
<evidence type="ECO:0000313" key="6">
    <source>
        <dbReference type="Proteomes" id="UP000310189"/>
    </source>
</evidence>
<dbReference type="GO" id="GO:0017054">
    <property type="term" value="C:negative cofactor 2 complex"/>
    <property type="evidence" value="ECO:0007669"/>
    <property type="project" value="TreeGrafter"/>
</dbReference>